<evidence type="ECO:0000256" key="1">
    <source>
        <dbReference type="ARBA" id="ARBA00004651"/>
    </source>
</evidence>
<protein>
    <submittedName>
        <fullName evidence="7">CidA/LrgA family protein</fullName>
    </submittedName>
</protein>
<comment type="caution">
    <text evidence="7">The sequence shown here is derived from an EMBL/GenBank/DDBJ whole genome shotgun (WGS) entry which is preliminary data.</text>
</comment>
<dbReference type="Pfam" id="PF03788">
    <property type="entry name" value="LrgA"/>
    <property type="match status" value="1"/>
</dbReference>
<keyword evidence="2" id="KW-1003">Cell membrane</keyword>
<dbReference type="NCBIfam" id="NF002460">
    <property type="entry name" value="PRK01658.1"/>
    <property type="match status" value="1"/>
</dbReference>
<dbReference type="PANTHER" id="PTHR33931:SF2">
    <property type="entry name" value="HOLIN-LIKE PROTEIN CIDA"/>
    <property type="match status" value="1"/>
</dbReference>
<accession>A0ABS7CB42</accession>
<name>A0ABS7CB42_9BACL</name>
<keyword evidence="4 6" id="KW-1133">Transmembrane helix</keyword>
<dbReference type="EMBL" id="JAHZIK010001010">
    <property type="protein sequence ID" value="MBW7457925.1"/>
    <property type="molecule type" value="Genomic_DNA"/>
</dbReference>
<evidence type="ECO:0000256" key="5">
    <source>
        <dbReference type="ARBA" id="ARBA00023136"/>
    </source>
</evidence>
<dbReference type="Proteomes" id="UP001519887">
    <property type="component" value="Unassembled WGS sequence"/>
</dbReference>
<evidence type="ECO:0000256" key="4">
    <source>
        <dbReference type="ARBA" id="ARBA00022989"/>
    </source>
</evidence>
<evidence type="ECO:0000256" key="2">
    <source>
        <dbReference type="ARBA" id="ARBA00022475"/>
    </source>
</evidence>
<feature type="transmembrane region" description="Helical" evidence="6">
    <location>
        <begin position="30"/>
        <end position="50"/>
    </location>
</feature>
<keyword evidence="3 6" id="KW-0812">Transmembrane</keyword>
<sequence>MKSLFNLILQILFFILMAQIADHLVEWLNLPVPGSIAGILLTLALLKLKLVRLNWIERGSRWLLAEMLLFFIPATVGIMNYTSLIVHSGFVIMLTIAASTIAVMLFSGLIGQWISGRQKREGMS</sequence>
<gene>
    <name evidence="7" type="ORF">K0U00_28180</name>
</gene>
<organism evidence="7 8">
    <name type="scientific">Paenibacillus sepulcri</name>
    <dbReference type="NCBI Taxonomy" id="359917"/>
    <lineage>
        <taxon>Bacteria</taxon>
        <taxon>Bacillati</taxon>
        <taxon>Bacillota</taxon>
        <taxon>Bacilli</taxon>
        <taxon>Bacillales</taxon>
        <taxon>Paenibacillaceae</taxon>
        <taxon>Paenibacillus</taxon>
    </lineage>
</organism>
<evidence type="ECO:0000256" key="6">
    <source>
        <dbReference type="SAM" id="Phobius"/>
    </source>
</evidence>
<evidence type="ECO:0000313" key="7">
    <source>
        <dbReference type="EMBL" id="MBW7457925.1"/>
    </source>
</evidence>
<proteinExistence type="predicted"/>
<keyword evidence="5 6" id="KW-0472">Membrane</keyword>
<evidence type="ECO:0000313" key="8">
    <source>
        <dbReference type="Proteomes" id="UP001519887"/>
    </source>
</evidence>
<comment type="subcellular location">
    <subcellularLocation>
        <location evidence="1">Cell membrane</location>
        <topology evidence="1">Multi-pass membrane protein</topology>
    </subcellularLocation>
</comment>
<dbReference type="InterPro" id="IPR005538">
    <property type="entry name" value="LrgA/CidA"/>
</dbReference>
<feature type="transmembrane region" description="Helical" evidence="6">
    <location>
        <begin position="62"/>
        <end position="84"/>
    </location>
</feature>
<dbReference type="PANTHER" id="PTHR33931">
    <property type="entry name" value="HOLIN-LIKE PROTEIN CIDA-RELATED"/>
    <property type="match status" value="1"/>
</dbReference>
<dbReference type="RefSeq" id="WP_210044665.1">
    <property type="nucleotide sequence ID" value="NZ_JBHLVU010000077.1"/>
</dbReference>
<reference evidence="7 8" key="1">
    <citation type="submission" date="2021-07" db="EMBL/GenBank/DDBJ databases">
        <title>Paenibacillus radiodurans sp. nov., isolated from the southeastern edge of Tengger Desert.</title>
        <authorList>
            <person name="Zhang G."/>
        </authorList>
    </citation>
    <scope>NUCLEOTIDE SEQUENCE [LARGE SCALE GENOMIC DNA]</scope>
    <source>
        <strain evidence="7 8">CCM 7311</strain>
    </source>
</reference>
<feature type="transmembrane region" description="Helical" evidence="6">
    <location>
        <begin position="90"/>
        <end position="114"/>
    </location>
</feature>
<evidence type="ECO:0000256" key="3">
    <source>
        <dbReference type="ARBA" id="ARBA00022692"/>
    </source>
</evidence>
<keyword evidence="8" id="KW-1185">Reference proteome</keyword>